<evidence type="ECO:0000256" key="6">
    <source>
        <dbReference type="ARBA" id="ARBA00038088"/>
    </source>
</evidence>
<dbReference type="Pfam" id="PF17862">
    <property type="entry name" value="AAA_lid_3"/>
    <property type="match status" value="1"/>
</dbReference>
<name>A0A9Y1MWX1_9RHOD</name>
<geneLocation type="plastid" evidence="9"/>
<reference evidence="9" key="1">
    <citation type="journal article" date="2023" name="J. Phycol.">
        <title>Revised classification of the Cyanidiophyceae based on plastid genome data with descriptions of the Cavernulicolales ord. nov. and Galdieriales ord. nov. (Rhodophyta).</title>
        <authorList>
            <person name="Park S.I."/>
            <person name="Cho C.H."/>
            <person name="Ciniglia C."/>
            <person name="Huang T.Y."/>
            <person name="Liu S.L."/>
            <person name="Bustamante D.E."/>
            <person name="Calderon M.S."/>
            <person name="Mansilla A."/>
            <person name="McDermott T."/>
            <person name="Andersen R.A."/>
            <person name="Yoon H.S."/>
        </authorList>
    </citation>
    <scope>NUCLEOTIDE SEQUENCE</scope>
</reference>
<dbReference type="EMBL" id="OP616811">
    <property type="protein sequence ID" value="WDA98848.1"/>
    <property type="molecule type" value="Genomic_DNA"/>
</dbReference>
<keyword evidence="5" id="KW-0067">ATP-binding</keyword>
<dbReference type="SMART" id="SM00382">
    <property type="entry name" value="AAA"/>
    <property type="match status" value="1"/>
</dbReference>
<dbReference type="PANTHER" id="PTHR42960">
    <property type="entry name" value="YCF46 PROTEIN"/>
    <property type="match status" value="1"/>
</dbReference>
<keyword evidence="4" id="KW-0547">Nucleotide-binding</keyword>
<dbReference type="InterPro" id="IPR052381">
    <property type="entry name" value="AAA_domain_protein"/>
</dbReference>
<dbReference type="Gene3D" id="1.10.8.60">
    <property type="match status" value="1"/>
</dbReference>
<dbReference type="Pfam" id="PF00004">
    <property type="entry name" value="AAA"/>
    <property type="match status" value="1"/>
</dbReference>
<evidence type="ECO:0000313" key="9">
    <source>
        <dbReference type="EMBL" id="WDA98848.1"/>
    </source>
</evidence>
<accession>A0A9Y1MWX1</accession>
<comment type="similarity">
    <text evidence="6">Belongs to the AAA ATPase family. Highly divergent.</text>
</comment>
<evidence type="ECO:0000259" key="8">
    <source>
        <dbReference type="SMART" id="SM00382"/>
    </source>
</evidence>
<dbReference type="InterPro" id="IPR027417">
    <property type="entry name" value="P-loop_NTPase"/>
</dbReference>
<dbReference type="InterPro" id="IPR041569">
    <property type="entry name" value="AAA_lid_3"/>
</dbReference>
<dbReference type="InterPro" id="IPR003959">
    <property type="entry name" value="ATPase_AAA_core"/>
</dbReference>
<evidence type="ECO:0000256" key="3">
    <source>
        <dbReference type="ARBA" id="ARBA00022640"/>
    </source>
</evidence>
<evidence type="ECO:0000256" key="1">
    <source>
        <dbReference type="ARBA" id="ARBA00004229"/>
    </source>
</evidence>
<proteinExistence type="inferred from homology"/>
<evidence type="ECO:0000256" key="5">
    <source>
        <dbReference type="ARBA" id="ARBA00022840"/>
    </source>
</evidence>
<organism evidence="9">
    <name type="scientific">Sciadococcus taiwanensis</name>
    <dbReference type="NCBI Taxonomy" id="3028030"/>
    <lineage>
        <taxon>Eukaryota</taxon>
        <taxon>Rhodophyta</taxon>
        <taxon>Bangiophyceae</taxon>
        <taxon>Cavernulicolales</taxon>
        <taxon>Cavernulicolaceae</taxon>
        <taxon>Sciadococcus</taxon>
    </lineage>
</organism>
<protein>
    <recommendedName>
        <fullName evidence="7">Uncharacterized AAA domain-containing protein ycf46</fullName>
    </recommendedName>
</protein>
<dbReference type="PANTHER" id="PTHR42960:SF1">
    <property type="entry name" value="YCF46 PROTEIN"/>
    <property type="match status" value="1"/>
</dbReference>
<comment type="subcellular location">
    <subcellularLocation>
        <location evidence="1">Plastid</location>
        <location evidence="1">Chloroplast</location>
    </subcellularLocation>
</comment>
<keyword evidence="3 9" id="KW-0934">Plastid</keyword>
<dbReference type="InterPro" id="IPR003593">
    <property type="entry name" value="AAA+_ATPase"/>
</dbReference>
<dbReference type="GO" id="GO:0009507">
    <property type="term" value="C:chloroplast"/>
    <property type="evidence" value="ECO:0007669"/>
    <property type="project" value="UniProtKB-SubCell"/>
</dbReference>
<dbReference type="GO" id="GO:0005524">
    <property type="term" value="F:ATP binding"/>
    <property type="evidence" value="ECO:0007669"/>
    <property type="project" value="UniProtKB-KW"/>
</dbReference>
<dbReference type="SUPFAM" id="SSF52540">
    <property type="entry name" value="P-loop containing nucleoside triphosphate hydrolases"/>
    <property type="match status" value="2"/>
</dbReference>
<dbReference type="AlphaFoldDB" id="A0A9Y1MWX1"/>
<evidence type="ECO:0000256" key="7">
    <source>
        <dbReference type="ARBA" id="ARBA00040480"/>
    </source>
</evidence>
<sequence length="500" mass="57400">MFFLTLIHMNFFSELELLIKARYPIIYIPTIEEERLEFYLQQFIKTLKDRSLFAWNFADGYYSNPNDLGFGAKNPLQALELIEKTTSTTKAIFLLKDFDHFLNDLSVSRKLKNLAHNFKTQSKTIIISAPQANIPLAFKEEIYILEFTLPTLEEIKKEVTKLSSNLGQNLEDFLLDTLAKSCQGLSLERIRRVLSKVIYLQGVLSNEALSLILQEKKQIIKETQILEFYENEETLLNIGGLENLKKWLIRRKKSFSDQAQKYGLKSPKGLLLIGIQGTGKSLSAKVIANEWQLPLLRLDVGKLFAGIVGESESRIRQMIQLTESLSPCILWIDEIEKAFGGIYSKGDSGITSRIFGTFITWLSEKNSPVFVVATANNIEYLPNELLRKGRFDEIFFIGLPVEEERREIFQVHLSQIRQKTWKNFDIDKLAKLSKNFSGAEIEQVIIEAMYDAFSHDREFTTEDICNAINHSIPLAYTEKERINKIQEWAASGKVRLASKV</sequence>
<evidence type="ECO:0000256" key="4">
    <source>
        <dbReference type="ARBA" id="ARBA00022741"/>
    </source>
</evidence>
<keyword evidence="2" id="KW-0150">Chloroplast</keyword>
<feature type="domain" description="AAA+ ATPase" evidence="8">
    <location>
        <begin position="266"/>
        <end position="401"/>
    </location>
</feature>
<dbReference type="CDD" id="cd19507">
    <property type="entry name" value="RecA-like_Ycf46-like"/>
    <property type="match status" value="1"/>
</dbReference>
<dbReference type="Gene3D" id="3.40.50.300">
    <property type="entry name" value="P-loop containing nucleotide triphosphate hydrolases"/>
    <property type="match status" value="1"/>
</dbReference>
<gene>
    <name evidence="9" type="primary">ycf46</name>
    <name evidence="9" type="ORF">SCTW_066</name>
</gene>
<evidence type="ECO:0000256" key="2">
    <source>
        <dbReference type="ARBA" id="ARBA00022528"/>
    </source>
</evidence>
<dbReference type="GO" id="GO:0016887">
    <property type="term" value="F:ATP hydrolysis activity"/>
    <property type="evidence" value="ECO:0007669"/>
    <property type="project" value="InterPro"/>
</dbReference>